<dbReference type="Gene3D" id="1.10.287.470">
    <property type="entry name" value="Helix hairpin bin"/>
    <property type="match status" value="1"/>
</dbReference>
<evidence type="ECO:0000256" key="2">
    <source>
        <dbReference type="ARBA" id="ARBA00023054"/>
    </source>
</evidence>
<dbReference type="SUPFAM" id="SSF111369">
    <property type="entry name" value="HlyD-like secretion proteins"/>
    <property type="match status" value="1"/>
</dbReference>
<protein>
    <recommendedName>
        <fullName evidence="5">CzcB-like barrel-sandwich hybrid domain-containing protein</fullName>
    </recommendedName>
</protein>
<dbReference type="PANTHER" id="PTHR32347">
    <property type="entry name" value="EFFLUX SYSTEM COMPONENT YKNX-RELATED"/>
    <property type="match status" value="1"/>
</dbReference>
<evidence type="ECO:0000313" key="7">
    <source>
        <dbReference type="Proteomes" id="UP000050430"/>
    </source>
</evidence>
<feature type="signal peptide" evidence="4">
    <location>
        <begin position="1"/>
        <end position="22"/>
    </location>
</feature>
<evidence type="ECO:0000313" key="6">
    <source>
        <dbReference type="EMBL" id="KPL72665.1"/>
    </source>
</evidence>
<dbReference type="RefSeq" id="WP_062421267.1">
    <property type="nucleotide sequence ID" value="NZ_BBYA01000008.1"/>
</dbReference>
<dbReference type="PANTHER" id="PTHR32347:SF14">
    <property type="entry name" value="EFFLUX SYSTEM COMPONENT YKNX-RELATED"/>
    <property type="match status" value="1"/>
</dbReference>
<dbReference type="GO" id="GO:0030313">
    <property type="term" value="C:cell envelope"/>
    <property type="evidence" value="ECO:0007669"/>
    <property type="project" value="UniProtKB-SubCell"/>
</dbReference>
<evidence type="ECO:0000256" key="4">
    <source>
        <dbReference type="SAM" id="SignalP"/>
    </source>
</evidence>
<reference evidence="6 7" key="1">
    <citation type="submission" date="2015-07" db="EMBL/GenBank/DDBJ databases">
        <title>Genome sequence of Leptolinea tardivitalis DSM 16556.</title>
        <authorList>
            <person name="Hemp J."/>
            <person name="Ward L.M."/>
            <person name="Pace L.A."/>
            <person name="Fischer W.W."/>
        </authorList>
    </citation>
    <scope>NUCLEOTIDE SEQUENCE [LARGE SCALE GENOMIC DNA]</scope>
    <source>
        <strain evidence="6 7">YMTK-2</strain>
    </source>
</reference>
<keyword evidence="7" id="KW-1185">Reference proteome</keyword>
<dbReference type="InterPro" id="IPR058647">
    <property type="entry name" value="BSH_CzcB-like"/>
</dbReference>
<dbReference type="AlphaFoldDB" id="A0A0P6X0J3"/>
<sequence length="407" mass="43427">MKRFGFIGLLAVFVLSGCNSMAGTPTPLPTVVLDSKDQPQVKQTRLQITPDTSQSAIGGVTASGIITSQHQAQFVSNGSGSVESVNVSMGEEVKNGDLLVVLSGREKMKASVEAARLELISAQQALDAVYRDADKARAAALVRLAEAKKSLDDATKRREYRNFRNGSESTINQARADFILAKDSLQKAKDAYSYFADLGDENINKAGALTALAAAQKAYDKALANLNYLTGMPSELDVDQAEAELQAAKAEVANAEKAFDRVKNGADPEAVTLAQSRISNAQAQLEASQAALDDMEIKAPFDGTVGKLEIHTGDWVNPGQLILAMVDLKHLQVETTDLSERDVVKVKVGEPVTVFIKAMDKNVTGAVTEIAPLADTLGGDVVYKTIISLDEIPEGLLPGMSVDVKYE</sequence>
<dbReference type="Gene3D" id="2.40.50.100">
    <property type="match status" value="2"/>
</dbReference>
<gene>
    <name evidence="6" type="ORF">ADM99_06135</name>
</gene>
<proteinExistence type="predicted"/>
<dbReference type="EMBL" id="LGCK01000007">
    <property type="protein sequence ID" value="KPL72665.1"/>
    <property type="molecule type" value="Genomic_DNA"/>
</dbReference>
<accession>A0A0P6X0J3</accession>
<keyword evidence="2 3" id="KW-0175">Coiled coil</keyword>
<dbReference type="Proteomes" id="UP000050430">
    <property type="component" value="Unassembled WGS sequence"/>
</dbReference>
<dbReference type="Gene3D" id="2.40.30.170">
    <property type="match status" value="1"/>
</dbReference>
<evidence type="ECO:0000256" key="1">
    <source>
        <dbReference type="ARBA" id="ARBA00004196"/>
    </source>
</evidence>
<keyword evidence="4" id="KW-0732">Signal</keyword>
<dbReference type="PROSITE" id="PS51257">
    <property type="entry name" value="PROKAR_LIPOPROTEIN"/>
    <property type="match status" value="1"/>
</dbReference>
<feature type="chain" id="PRO_5006132751" description="CzcB-like barrel-sandwich hybrid domain-containing protein" evidence="4">
    <location>
        <begin position="23"/>
        <end position="407"/>
    </location>
</feature>
<dbReference type="PRINTS" id="PR01490">
    <property type="entry name" value="RTXTOXIND"/>
</dbReference>
<feature type="coiled-coil region" evidence="3">
    <location>
        <begin position="105"/>
        <end position="157"/>
    </location>
</feature>
<dbReference type="PATRIC" id="fig|229920.5.peg.1201"/>
<dbReference type="OrthoDB" id="164087at2"/>
<dbReference type="STRING" id="229920.ADM99_06135"/>
<organism evidence="6 7">
    <name type="scientific">Leptolinea tardivitalis</name>
    <dbReference type="NCBI Taxonomy" id="229920"/>
    <lineage>
        <taxon>Bacteria</taxon>
        <taxon>Bacillati</taxon>
        <taxon>Chloroflexota</taxon>
        <taxon>Anaerolineae</taxon>
        <taxon>Anaerolineales</taxon>
        <taxon>Anaerolineaceae</taxon>
        <taxon>Leptolinea</taxon>
    </lineage>
</organism>
<comment type="subcellular location">
    <subcellularLocation>
        <location evidence="1">Cell envelope</location>
    </subcellularLocation>
</comment>
<evidence type="ECO:0000256" key="3">
    <source>
        <dbReference type="SAM" id="Coils"/>
    </source>
</evidence>
<evidence type="ECO:0000259" key="5">
    <source>
        <dbReference type="Pfam" id="PF25973"/>
    </source>
</evidence>
<comment type="caution">
    <text evidence="6">The sequence shown here is derived from an EMBL/GenBank/DDBJ whole genome shotgun (WGS) entry which is preliminary data.</text>
</comment>
<name>A0A0P6X0J3_9CHLR</name>
<dbReference type="InterPro" id="IPR050465">
    <property type="entry name" value="UPF0194_transport"/>
</dbReference>
<feature type="coiled-coil region" evidence="3">
    <location>
        <begin position="238"/>
        <end position="298"/>
    </location>
</feature>
<dbReference type="Pfam" id="PF25973">
    <property type="entry name" value="BSH_CzcB"/>
    <property type="match status" value="1"/>
</dbReference>
<feature type="domain" description="CzcB-like barrel-sandwich hybrid" evidence="5">
    <location>
        <begin position="72"/>
        <end position="324"/>
    </location>
</feature>